<evidence type="ECO:0000313" key="1">
    <source>
        <dbReference type="EMBL" id="TGZ48028.1"/>
    </source>
</evidence>
<protein>
    <submittedName>
        <fullName evidence="1">Uncharacterized protein</fullName>
    </submittedName>
</protein>
<gene>
    <name evidence="1" type="ORF">DBV15_05763</name>
</gene>
<dbReference type="AlphaFoldDB" id="A0A4S2KK14"/>
<accession>A0A4S2KK14</accession>
<name>A0A4S2KK14_9HYME</name>
<dbReference type="Proteomes" id="UP000310200">
    <property type="component" value="Unassembled WGS sequence"/>
</dbReference>
<sequence>MCNDFLACFAVLEHQINPLFTPFFRLLYVYTLGETINFLQGGFSGWKRPLGTPGKKRSEQRGEKLYLKNLSGPSASLDIFPSRVEISTSPSQEKPLFRKIGIKRQIQIDSNANCRTAIGAVCYDGDLSTSLLRGNFHCGRHRTSSR</sequence>
<proteinExistence type="predicted"/>
<organism evidence="1 2">
    <name type="scientific">Temnothorax longispinosus</name>
    <dbReference type="NCBI Taxonomy" id="300112"/>
    <lineage>
        <taxon>Eukaryota</taxon>
        <taxon>Metazoa</taxon>
        <taxon>Ecdysozoa</taxon>
        <taxon>Arthropoda</taxon>
        <taxon>Hexapoda</taxon>
        <taxon>Insecta</taxon>
        <taxon>Pterygota</taxon>
        <taxon>Neoptera</taxon>
        <taxon>Endopterygota</taxon>
        <taxon>Hymenoptera</taxon>
        <taxon>Apocrita</taxon>
        <taxon>Aculeata</taxon>
        <taxon>Formicoidea</taxon>
        <taxon>Formicidae</taxon>
        <taxon>Myrmicinae</taxon>
        <taxon>Temnothorax</taxon>
    </lineage>
</organism>
<reference evidence="1 2" key="1">
    <citation type="journal article" date="2019" name="Philos. Trans. R. Soc. Lond., B, Biol. Sci.">
        <title>Ant behaviour and brain gene expression of defending hosts depend on the ecological success of the intruding social parasite.</title>
        <authorList>
            <person name="Kaur R."/>
            <person name="Stoldt M."/>
            <person name="Jongepier E."/>
            <person name="Feldmeyer B."/>
            <person name="Menzel F."/>
            <person name="Bornberg-Bauer E."/>
            <person name="Foitzik S."/>
        </authorList>
    </citation>
    <scope>NUCLEOTIDE SEQUENCE [LARGE SCALE GENOMIC DNA]</scope>
    <source>
        <tissue evidence="1">Whole body</tissue>
    </source>
</reference>
<evidence type="ECO:0000313" key="2">
    <source>
        <dbReference type="Proteomes" id="UP000310200"/>
    </source>
</evidence>
<keyword evidence="2" id="KW-1185">Reference proteome</keyword>
<dbReference type="EMBL" id="QBLH01002572">
    <property type="protein sequence ID" value="TGZ48028.1"/>
    <property type="molecule type" value="Genomic_DNA"/>
</dbReference>
<comment type="caution">
    <text evidence="1">The sequence shown here is derived from an EMBL/GenBank/DDBJ whole genome shotgun (WGS) entry which is preliminary data.</text>
</comment>